<dbReference type="Pfam" id="PF04577">
    <property type="entry name" value="Glyco_transf_61"/>
    <property type="match status" value="1"/>
</dbReference>
<feature type="domain" description="DUF4214" evidence="2">
    <location>
        <begin position="383"/>
        <end position="425"/>
    </location>
</feature>
<comment type="caution">
    <text evidence="3">The sequence shown here is derived from an EMBL/GenBank/DDBJ whole genome shotgun (WGS) entry which is preliminary data.</text>
</comment>
<evidence type="ECO:0000259" key="2">
    <source>
        <dbReference type="Pfam" id="PF13946"/>
    </source>
</evidence>
<protein>
    <recommendedName>
        <fullName evidence="5">DUF4214 domain-containing protein</fullName>
    </recommendedName>
</protein>
<proteinExistence type="predicted"/>
<dbReference type="Pfam" id="PF13946">
    <property type="entry name" value="DUF4214"/>
    <property type="match status" value="1"/>
</dbReference>
<gene>
    <name evidence="3" type="ORF">GMJLKIPL_0004</name>
</gene>
<sequence>MRHEPGALLRSEGEIVRDDAVFRDYAEMRSLPMRALRLWPAREWSIDTLVSFAVDDVLLTNWFIPVDLARRRMFFNQTYAQAARDFPMRFRFGDGRYALESQPVACSGRYVVVGGPVDGAWYHWLFNWCPRLLLLRVLHPELFDRPDLRFVVHPLALREPFRSVLDTFGIAADRLFAVDPAKDYRLETAHLVSFLDEEKLFPDLIRSFRTHLVRAWGLEEVPRHGGVFASRQALAAPKRRIANFSEIEPVLAQASLTVASLGDMPAVEQARLFRGAELVVGAHGSDLSNLLFCRPGTPVVVIESQYSIDMSLHVGLKYLCEALGLTYEFLITPVIGQPGPEAPASRWIDRDYRVDPGFLADALRHATARDGLTYAALSRGEGEAFVETCYRRLLGKQADAAGMAHYLHRLYGEGASKRDVIAELLRTPDGVARGAVVRGLEDGAEP</sequence>
<reference evidence="3" key="1">
    <citation type="journal article" date="2021" name="Front. Microbiol.">
        <title>Comprehensive Comparative Genomics and Phenotyping of Methylobacterium Species.</title>
        <authorList>
            <person name="Alessa O."/>
            <person name="Ogura Y."/>
            <person name="Fujitani Y."/>
            <person name="Takami H."/>
            <person name="Hayashi T."/>
            <person name="Sahin N."/>
            <person name="Tani A."/>
        </authorList>
    </citation>
    <scope>NUCLEOTIDE SEQUENCE</scope>
    <source>
        <strain evidence="3">DSM 17168</strain>
    </source>
</reference>
<feature type="domain" description="Glycosyltransferase 61 catalytic" evidence="1">
    <location>
        <begin position="121"/>
        <end position="300"/>
    </location>
</feature>
<organism evidence="3 4">
    <name type="scientific">Methylobacterium isbiliense</name>
    <dbReference type="NCBI Taxonomy" id="315478"/>
    <lineage>
        <taxon>Bacteria</taxon>
        <taxon>Pseudomonadati</taxon>
        <taxon>Pseudomonadota</taxon>
        <taxon>Alphaproteobacteria</taxon>
        <taxon>Hyphomicrobiales</taxon>
        <taxon>Methylobacteriaceae</taxon>
        <taxon>Methylobacterium</taxon>
    </lineage>
</organism>
<dbReference type="EMBL" id="BPQQ01000001">
    <property type="protein sequence ID" value="GJD98098.1"/>
    <property type="molecule type" value="Genomic_DNA"/>
</dbReference>
<evidence type="ECO:0000259" key="1">
    <source>
        <dbReference type="Pfam" id="PF04577"/>
    </source>
</evidence>
<evidence type="ECO:0000313" key="4">
    <source>
        <dbReference type="Proteomes" id="UP001055153"/>
    </source>
</evidence>
<dbReference type="InterPro" id="IPR025282">
    <property type="entry name" value="DUF4214"/>
</dbReference>
<evidence type="ECO:0000313" key="3">
    <source>
        <dbReference type="EMBL" id="GJD98098.1"/>
    </source>
</evidence>
<name>A0ABQ4S6J4_9HYPH</name>
<evidence type="ECO:0008006" key="5">
    <source>
        <dbReference type="Google" id="ProtNLM"/>
    </source>
</evidence>
<dbReference type="Proteomes" id="UP001055153">
    <property type="component" value="Unassembled WGS sequence"/>
</dbReference>
<reference evidence="3" key="2">
    <citation type="submission" date="2021-08" db="EMBL/GenBank/DDBJ databases">
        <authorList>
            <person name="Tani A."/>
            <person name="Ola A."/>
            <person name="Ogura Y."/>
            <person name="Katsura K."/>
            <person name="Hayashi T."/>
        </authorList>
    </citation>
    <scope>NUCLEOTIDE SEQUENCE</scope>
    <source>
        <strain evidence="3">DSM 17168</strain>
    </source>
</reference>
<dbReference type="InterPro" id="IPR049625">
    <property type="entry name" value="Glyco_transf_61_cat"/>
</dbReference>
<accession>A0ABQ4S6J4</accession>
<dbReference type="RefSeq" id="WP_238233055.1">
    <property type="nucleotide sequence ID" value="NZ_BPQQ01000001.1"/>
</dbReference>
<keyword evidence="4" id="KW-1185">Reference proteome</keyword>